<proteinExistence type="predicted"/>
<reference evidence="5" key="1">
    <citation type="submission" date="2022-01" db="EMBL/GenBank/DDBJ databases">
        <authorList>
            <person name="Criscuolo A."/>
        </authorList>
    </citation>
    <scope>NUCLEOTIDE SEQUENCE</scope>
    <source>
        <strain evidence="5">CIP111892</strain>
    </source>
</reference>
<keyword evidence="6" id="KW-1185">Reference proteome</keyword>
<organism evidence="5 6">
    <name type="scientific">Paenibacillus auburnensis</name>
    <dbReference type="NCBI Taxonomy" id="2905649"/>
    <lineage>
        <taxon>Bacteria</taxon>
        <taxon>Bacillati</taxon>
        <taxon>Bacillota</taxon>
        <taxon>Bacilli</taxon>
        <taxon>Bacillales</taxon>
        <taxon>Paenibacillaceae</taxon>
        <taxon>Paenibacillus</taxon>
    </lineage>
</organism>
<dbReference type="Gene3D" id="3.40.50.2300">
    <property type="match status" value="1"/>
</dbReference>
<keyword evidence="2" id="KW-0238">DNA-binding</keyword>
<evidence type="ECO:0000313" key="5">
    <source>
        <dbReference type="EMBL" id="CAH1192199.1"/>
    </source>
</evidence>
<sequence length="311" mass="34546">MKKATMKDIARLANVSVATVSYVLNNVKNQTIPDPTRQSILQIAKELNYVPNLAARSLVVQRTGMVGILINKSPQLPYWKRQSYMTLVDSLESKLTESGYHTLLISLDPQNPAMDVIRERKLDAVFVVDVMEKMFYRISANFVDGVPLILIDSLIDDRMFNQVNYNYPLALKSAIAAAAVPSCLIMESFHNHALTNWIADSSGLGKKNIYIAADPAEAPGALEDFLQQNRGKHVIVMNEFLAKAVEHTGIASSITALCTCGIPEIVDTATRVIRFQNNRAETAFELMMSLKHIQEDPKILAGNQFLVEVLP</sequence>
<protein>
    <submittedName>
        <fullName evidence="5">HTH-type transcriptional repressor PurR</fullName>
    </submittedName>
</protein>
<evidence type="ECO:0000256" key="1">
    <source>
        <dbReference type="ARBA" id="ARBA00023015"/>
    </source>
</evidence>
<dbReference type="PANTHER" id="PTHR30146:SF109">
    <property type="entry name" value="HTH-TYPE TRANSCRIPTIONAL REGULATOR GALS"/>
    <property type="match status" value="1"/>
</dbReference>
<dbReference type="CDD" id="cd01392">
    <property type="entry name" value="HTH_LacI"/>
    <property type="match status" value="1"/>
</dbReference>
<comment type="caution">
    <text evidence="5">The sequence shown here is derived from an EMBL/GenBank/DDBJ whole genome shotgun (WGS) entry which is preliminary data.</text>
</comment>
<dbReference type="EMBL" id="CAKMMG010000001">
    <property type="protein sequence ID" value="CAH1192199.1"/>
    <property type="molecule type" value="Genomic_DNA"/>
</dbReference>
<dbReference type="SUPFAM" id="SSF47413">
    <property type="entry name" value="lambda repressor-like DNA-binding domains"/>
    <property type="match status" value="1"/>
</dbReference>
<dbReference type="PANTHER" id="PTHR30146">
    <property type="entry name" value="LACI-RELATED TRANSCRIPTIONAL REPRESSOR"/>
    <property type="match status" value="1"/>
</dbReference>
<accession>A0ABN8FZ58</accession>
<name>A0ABN8FZ58_9BACL</name>
<dbReference type="InterPro" id="IPR000843">
    <property type="entry name" value="HTH_LacI"/>
</dbReference>
<keyword evidence="1" id="KW-0805">Transcription regulation</keyword>
<dbReference type="Proteomes" id="UP000838324">
    <property type="component" value="Unassembled WGS sequence"/>
</dbReference>
<dbReference type="PRINTS" id="PR00036">
    <property type="entry name" value="HTHLACI"/>
</dbReference>
<dbReference type="SMART" id="SM00354">
    <property type="entry name" value="HTH_LACI"/>
    <property type="match status" value="1"/>
</dbReference>
<evidence type="ECO:0000256" key="3">
    <source>
        <dbReference type="ARBA" id="ARBA00023163"/>
    </source>
</evidence>
<keyword evidence="3" id="KW-0804">Transcription</keyword>
<dbReference type="PROSITE" id="PS50932">
    <property type="entry name" value="HTH_LACI_2"/>
    <property type="match status" value="1"/>
</dbReference>
<dbReference type="Pfam" id="PF00356">
    <property type="entry name" value="LacI"/>
    <property type="match status" value="1"/>
</dbReference>
<dbReference type="PROSITE" id="PS00356">
    <property type="entry name" value="HTH_LACI_1"/>
    <property type="match status" value="1"/>
</dbReference>
<evidence type="ECO:0000313" key="6">
    <source>
        <dbReference type="Proteomes" id="UP000838324"/>
    </source>
</evidence>
<dbReference type="Gene3D" id="1.10.260.40">
    <property type="entry name" value="lambda repressor-like DNA-binding domains"/>
    <property type="match status" value="1"/>
</dbReference>
<evidence type="ECO:0000259" key="4">
    <source>
        <dbReference type="PROSITE" id="PS50932"/>
    </source>
</evidence>
<evidence type="ECO:0000256" key="2">
    <source>
        <dbReference type="ARBA" id="ARBA00023125"/>
    </source>
</evidence>
<feature type="domain" description="HTH lacI-type" evidence="4">
    <location>
        <begin position="4"/>
        <end position="60"/>
    </location>
</feature>
<dbReference type="RefSeq" id="WP_236330136.1">
    <property type="nucleotide sequence ID" value="NZ_CAKMMG010000001.1"/>
</dbReference>
<dbReference type="InterPro" id="IPR010982">
    <property type="entry name" value="Lambda_DNA-bd_dom_sf"/>
</dbReference>
<gene>
    <name evidence="5" type="primary">purR_1</name>
    <name evidence="5" type="ORF">PAECIP111892_00883</name>
</gene>